<dbReference type="SMART" id="SM00843">
    <property type="entry name" value="Ftsk_gamma"/>
    <property type="match status" value="1"/>
</dbReference>
<feature type="transmembrane region" description="Helical" evidence="18">
    <location>
        <begin position="121"/>
        <end position="141"/>
    </location>
</feature>
<dbReference type="EMBL" id="FUXP01000001">
    <property type="protein sequence ID" value="SJZ63072.1"/>
    <property type="molecule type" value="Genomic_DNA"/>
</dbReference>
<evidence type="ECO:0000256" key="5">
    <source>
        <dbReference type="ARBA" id="ARBA00022618"/>
    </source>
</evidence>
<evidence type="ECO:0000256" key="7">
    <source>
        <dbReference type="ARBA" id="ARBA00022741"/>
    </source>
</evidence>
<dbReference type="SMART" id="SM00382">
    <property type="entry name" value="AAA"/>
    <property type="match status" value="1"/>
</dbReference>
<sequence>MRDIALILIAPFLLYLLVCLVTFSPNDPGWSQSGSITAPLHNRGGRVGAWLADVLLYLTGYVAFLLPLVLGLIAWIALFRMDTDGDGDPDLGPALRLVGIVGFLVSATGLLQLRIGPVLDFSAGAGGILGQLVGRSLYSGFGPVGGNLFLLALLLVSITLATGISWLAVMDRIGQWVLAAGPVLMGLFRRSSRQASDWQKTRAMREEREVVRKVDTELRAKRAPVRIEPPAAPAVEKSDRAKREQQIPLFHVGDGSGIPPLALLDDPKPQPKGYSAETLETLSRQIEFKLKDFRIEAQVVGAYPGPVITRFEIEPAPGVKVSQISSLDKDIARGLSVKSVRVVDVIPGKSVIGLEIPNTQREMIYLSELLRSKEYDKSQGPLTLALGKDISGRPTVADLARMPHLLVAGTTGSGKSVAVNAMVLSLLYKASPKDLRVLMIDPKMLELSVYEGIPHLLAPVVTDMKEAANGLRWCVAEMERRYKLMSAVGVRNLAGFNKKVREAADAGQPMLDPLFKPNPDINEVAPQLEPLPHIVVFIDEFADMMMIVGKKVEELIARLAQKARAAGIHLILATQRPSVDVITGLIKANIPTRIAFQVSSKIDSRTILDQSGAETLLGNGDMLYLPPGTAMPERVHGAFVSDEEVHRVVEHLKQSGGGPDYIEGVLEEVQTLGDGTVVGASGLPEASGGGGDESDPLYDEAVRVVTETRRASISGVQRRLKIGYNRAARLVEAMEEAGVVSRAEHNGDRSVLAPPPPRD</sequence>
<evidence type="ECO:0000256" key="15">
    <source>
        <dbReference type="ARBA" id="ARBA00025923"/>
    </source>
</evidence>
<evidence type="ECO:0000256" key="18">
    <source>
        <dbReference type="SAM" id="Phobius"/>
    </source>
</evidence>
<dbReference type="PANTHER" id="PTHR22683:SF41">
    <property type="entry name" value="DNA TRANSLOCASE FTSK"/>
    <property type="match status" value="1"/>
</dbReference>
<evidence type="ECO:0000256" key="16">
    <source>
        <dbReference type="PROSITE-ProRule" id="PRU00289"/>
    </source>
</evidence>
<dbReference type="SUPFAM" id="SSF46785">
    <property type="entry name" value="Winged helix' DNA-binding domain"/>
    <property type="match status" value="1"/>
</dbReference>
<keyword evidence="11" id="KW-0238">DNA-binding</keyword>
<feature type="binding site" evidence="16">
    <location>
        <begin position="409"/>
        <end position="416"/>
    </location>
    <ligand>
        <name>ATP</name>
        <dbReference type="ChEBI" id="CHEBI:30616"/>
    </ligand>
</feature>
<evidence type="ECO:0000256" key="9">
    <source>
        <dbReference type="ARBA" id="ARBA00022840"/>
    </source>
</evidence>
<dbReference type="Pfam" id="PF13491">
    <property type="entry name" value="FtsK_4TM"/>
    <property type="match status" value="1"/>
</dbReference>
<dbReference type="InterPro" id="IPR025199">
    <property type="entry name" value="FtsK_4TM"/>
</dbReference>
<dbReference type="InterPro" id="IPR027417">
    <property type="entry name" value="P-loop_NTPase"/>
</dbReference>
<dbReference type="FunFam" id="3.40.50.300:FF:000209">
    <property type="entry name" value="Cell division protein FtsK"/>
    <property type="match status" value="1"/>
</dbReference>
<gene>
    <name evidence="20" type="ORF">SAMN02745674_00313</name>
</gene>
<dbReference type="InterPro" id="IPR036388">
    <property type="entry name" value="WH-like_DNA-bd_sf"/>
</dbReference>
<dbReference type="STRING" id="1122188.SAMN02745674_00313"/>
<dbReference type="Gene3D" id="3.40.50.300">
    <property type="entry name" value="P-loop containing nucleotide triphosphate hydrolases"/>
    <property type="match status" value="1"/>
</dbReference>
<dbReference type="Pfam" id="PF09397">
    <property type="entry name" value="FtsK_gamma"/>
    <property type="match status" value="1"/>
</dbReference>
<dbReference type="GO" id="GO:0051301">
    <property type="term" value="P:cell division"/>
    <property type="evidence" value="ECO:0007669"/>
    <property type="project" value="UniProtKB-KW"/>
</dbReference>
<dbReference type="PROSITE" id="PS50901">
    <property type="entry name" value="FTSK"/>
    <property type="match status" value="1"/>
</dbReference>
<dbReference type="InterPro" id="IPR002543">
    <property type="entry name" value="FtsK_dom"/>
</dbReference>
<dbReference type="Gene3D" id="1.10.10.10">
    <property type="entry name" value="Winged helix-like DNA-binding domain superfamily/Winged helix DNA-binding domain"/>
    <property type="match status" value="1"/>
</dbReference>
<evidence type="ECO:0000256" key="10">
    <source>
        <dbReference type="ARBA" id="ARBA00022989"/>
    </source>
</evidence>
<dbReference type="CDD" id="cd01127">
    <property type="entry name" value="TrwB_TraG_TraD_VirD4"/>
    <property type="match status" value="1"/>
</dbReference>
<protein>
    <recommendedName>
        <fullName evidence="3">DNA translocase FtsK</fullName>
    </recommendedName>
</protein>
<dbReference type="InterPro" id="IPR041027">
    <property type="entry name" value="FtsK_alpha"/>
</dbReference>
<dbReference type="AlphaFoldDB" id="A0A1T4M825"/>
<keyword evidence="7 16" id="KW-0547">Nucleotide-binding</keyword>
<dbReference type="Pfam" id="PF17854">
    <property type="entry name" value="FtsK_alpha"/>
    <property type="match status" value="1"/>
</dbReference>
<evidence type="ECO:0000256" key="1">
    <source>
        <dbReference type="ARBA" id="ARBA00004651"/>
    </source>
</evidence>
<keyword evidence="4" id="KW-1003">Cell membrane</keyword>
<feature type="region of interest" description="Disordered" evidence="17">
    <location>
        <begin position="739"/>
        <end position="759"/>
    </location>
</feature>
<evidence type="ECO:0000259" key="19">
    <source>
        <dbReference type="PROSITE" id="PS50901"/>
    </source>
</evidence>
<feature type="transmembrane region" description="Helical" evidence="18">
    <location>
        <begin position="55"/>
        <end position="79"/>
    </location>
</feature>
<evidence type="ECO:0000256" key="8">
    <source>
        <dbReference type="ARBA" id="ARBA00022829"/>
    </source>
</evidence>
<dbReference type="Proteomes" id="UP000190061">
    <property type="component" value="Unassembled WGS sequence"/>
</dbReference>
<dbReference type="OrthoDB" id="9807790at2"/>
<dbReference type="GO" id="GO:0007059">
    <property type="term" value="P:chromosome segregation"/>
    <property type="evidence" value="ECO:0007669"/>
    <property type="project" value="UniProtKB-KW"/>
</dbReference>
<evidence type="ECO:0000313" key="20">
    <source>
        <dbReference type="EMBL" id="SJZ63072.1"/>
    </source>
</evidence>
<keyword evidence="13" id="KW-0131">Cell cycle</keyword>
<evidence type="ECO:0000256" key="17">
    <source>
        <dbReference type="SAM" id="MobiDB-lite"/>
    </source>
</evidence>
<feature type="domain" description="FtsK" evidence="19">
    <location>
        <begin position="392"/>
        <end position="605"/>
    </location>
</feature>
<dbReference type="Pfam" id="PF01580">
    <property type="entry name" value="FtsK_SpoIIIE"/>
    <property type="match status" value="1"/>
</dbReference>
<evidence type="ECO:0000256" key="14">
    <source>
        <dbReference type="ARBA" id="ARBA00024784"/>
    </source>
</evidence>
<keyword evidence="6 18" id="KW-0812">Transmembrane</keyword>
<dbReference type="PANTHER" id="PTHR22683">
    <property type="entry name" value="SPORULATION PROTEIN RELATED"/>
    <property type="match status" value="1"/>
</dbReference>
<dbReference type="GO" id="GO:0003677">
    <property type="term" value="F:DNA binding"/>
    <property type="evidence" value="ECO:0007669"/>
    <property type="project" value="UniProtKB-KW"/>
</dbReference>
<dbReference type="InterPro" id="IPR003593">
    <property type="entry name" value="AAA+_ATPase"/>
</dbReference>
<proteinExistence type="inferred from homology"/>
<accession>A0A1T4M825</accession>
<reference evidence="20 21" key="1">
    <citation type="submission" date="2017-02" db="EMBL/GenBank/DDBJ databases">
        <authorList>
            <person name="Peterson S.W."/>
        </authorList>
    </citation>
    <scope>NUCLEOTIDE SEQUENCE [LARGE SCALE GENOMIC DNA]</scope>
    <source>
        <strain evidence="20 21">DSM 21749</strain>
    </source>
</reference>
<evidence type="ECO:0000256" key="11">
    <source>
        <dbReference type="ARBA" id="ARBA00023125"/>
    </source>
</evidence>
<keyword evidence="5" id="KW-0132">Cell division</keyword>
<comment type="subcellular location">
    <subcellularLocation>
        <location evidence="1">Cell membrane</location>
        <topology evidence="1">Multi-pass membrane protein</topology>
    </subcellularLocation>
</comment>
<dbReference type="GO" id="GO:0005524">
    <property type="term" value="F:ATP binding"/>
    <property type="evidence" value="ECO:0007669"/>
    <property type="project" value="UniProtKB-UniRule"/>
</dbReference>
<feature type="transmembrane region" description="Helical" evidence="18">
    <location>
        <begin position="148"/>
        <end position="167"/>
    </location>
</feature>
<evidence type="ECO:0000256" key="3">
    <source>
        <dbReference type="ARBA" id="ARBA00020887"/>
    </source>
</evidence>
<evidence type="ECO:0000256" key="13">
    <source>
        <dbReference type="ARBA" id="ARBA00023306"/>
    </source>
</evidence>
<keyword evidence="10 18" id="KW-1133">Transmembrane helix</keyword>
<dbReference type="Gene3D" id="3.30.980.40">
    <property type="match status" value="1"/>
</dbReference>
<dbReference type="InterPro" id="IPR036390">
    <property type="entry name" value="WH_DNA-bd_sf"/>
</dbReference>
<keyword evidence="12 18" id="KW-0472">Membrane</keyword>
<comment type="similarity">
    <text evidence="2">Belongs to the FtsK/SpoIIIE/SftA family.</text>
</comment>
<evidence type="ECO:0000256" key="4">
    <source>
        <dbReference type="ARBA" id="ARBA00022475"/>
    </source>
</evidence>
<comment type="function">
    <text evidence="14">Essential cell division protein that coordinates cell division and chromosome segregation. The N-terminus is involved in assembly of the cell-division machinery. The C-terminus functions as a DNA motor that moves dsDNA in an ATP-dependent manner towards the dif recombination site, which is located within the replication terminus region. Translocation stops specifically at Xer-dif sites, where FtsK interacts with the Xer recombinase, allowing activation of chromosome unlinking by recombination. FtsK orienting polar sequences (KOPS) guide the direction of DNA translocation. FtsK can remove proteins from DNA as it translocates, but translocation stops specifically at XerCD-dif site, thereby preventing removal of XerC and XerD from dif.</text>
</comment>
<comment type="subunit">
    <text evidence="15">Homohexamer. Forms a ring that surrounds DNA.</text>
</comment>
<dbReference type="InterPro" id="IPR050206">
    <property type="entry name" value="FtsK/SpoIIIE/SftA"/>
</dbReference>
<keyword evidence="9 16" id="KW-0067">ATP-binding</keyword>
<dbReference type="SUPFAM" id="SSF52540">
    <property type="entry name" value="P-loop containing nucleoside triphosphate hydrolases"/>
    <property type="match status" value="1"/>
</dbReference>
<feature type="transmembrane region" description="Helical" evidence="18">
    <location>
        <begin position="91"/>
        <end position="115"/>
    </location>
</feature>
<organism evidence="20 21">
    <name type="scientific">Lysobacter spongiicola DSM 21749</name>
    <dbReference type="NCBI Taxonomy" id="1122188"/>
    <lineage>
        <taxon>Bacteria</taxon>
        <taxon>Pseudomonadati</taxon>
        <taxon>Pseudomonadota</taxon>
        <taxon>Gammaproteobacteria</taxon>
        <taxon>Lysobacterales</taxon>
        <taxon>Lysobacteraceae</taxon>
        <taxon>Novilysobacter</taxon>
    </lineage>
</organism>
<evidence type="ECO:0000313" key="21">
    <source>
        <dbReference type="Proteomes" id="UP000190061"/>
    </source>
</evidence>
<evidence type="ECO:0000256" key="6">
    <source>
        <dbReference type="ARBA" id="ARBA00022692"/>
    </source>
</evidence>
<keyword evidence="8" id="KW-0159">Chromosome partition</keyword>
<dbReference type="GO" id="GO:0005886">
    <property type="term" value="C:plasma membrane"/>
    <property type="evidence" value="ECO:0007669"/>
    <property type="project" value="UniProtKB-SubCell"/>
</dbReference>
<name>A0A1T4M825_9GAMM</name>
<evidence type="ECO:0000256" key="2">
    <source>
        <dbReference type="ARBA" id="ARBA00006474"/>
    </source>
</evidence>
<keyword evidence="21" id="KW-1185">Reference proteome</keyword>
<evidence type="ECO:0000256" key="12">
    <source>
        <dbReference type="ARBA" id="ARBA00023136"/>
    </source>
</evidence>
<dbReference type="InterPro" id="IPR018541">
    <property type="entry name" value="Ftsk_gamma"/>
</dbReference>